<dbReference type="SUPFAM" id="SSF140931">
    <property type="entry name" value="Fic-like"/>
    <property type="match status" value="1"/>
</dbReference>
<dbReference type="EMBL" id="JAMQCR010000003">
    <property type="protein sequence ID" value="MCM2535941.1"/>
    <property type="molecule type" value="Genomic_DNA"/>
</dbReference>
<feature type="domain" description="Fido" evidence="1">
    <location>
        <begin position="8"/>
        <end position="129"/>
    </location>
</feature>
<protein>
    <submittedName>
        <fullName evidence="2">Type II toxin-antitoxin system death-on-curing family toxin</fullName>
    </submittedName>
</protein>
<comment type="caution">
    <text evidence="2">The sequence shown here is derived from an EMBL/GenBank/DDBJ whole genome shotgun (WGS) entry which is preliminary data.</text>
</comment>
<sequence>MDTKYLTEYQVYFLNTHQINLYSPNEQKGIKDEHLLNSAVNRPKQSVFGQDAYPSMYEKAAALYESLAKNHPFYNADKRTAFAGLYMFLRQNGYMITVGTQEAEDFTVRMVAQKNPPISFEEIVSWIKEYTHQVE</sequence>
<reference evidence="2 3" key="1">
    <citation type="submission" date="2022-06" db="EMBL/GenBank/DDBJ databases">
        <authorList>
            <person name="Jeon C.O."/>
        </authorList>
    </citation>
    <scope>NUCLEOTIDE SEQUENCE [LARGE SCALE GENOMIC DNA]</scope>
    <source>
        <strain evidence="2 3">KCTC 13943</strain>
    </source>
</reference>
<dbReference type="Proteomes" id="UP001523262">
    <property type="component" value="Unassembled WGS sequence"/>
</dbReference>
<dbReference type="PROSITE" id="PS51459">
    <property type="entry name" value="FIDO"/>
    <property type="match status" value="1"/>
</dbReference>
<evidence type="ECO:0000313" key="2">
    <source>
        <dbReference type="EMBL" id="MCM2535941.1"/>
    </source>
</evidence>
<dbReference type="InterPro" id="IPR036597">
    <property type="entry name" value="Fido-like_dom_sf"/>
</dbReference>
<dbReference type="PANTHER" id="PTHR39426:SF1">
    <property type="entry name" value="HOMOLOGY TO DEATH-ON-CURING PROTEIN OF PHAGE P1"/>
    <property type="match status" value="1"/>
</dbReference>
<proteinExistence type="predicted"/>
<keyword evidence="3" id="KW-1185">Reference proteome</keyword>
<organism evidence="2 3">
    <name type="scientific">Neobacillus pocheonensis</name>
    <dbReference type="NCBI Taxonomy" id="363869"/>
    <lineage>
        <taxon>Bacteria</taxon>
        <taxon>Bacillati</taxon>
        <taxon>Bacillota</taxon>
        <taxon>Bacilli</taxon>
        <taxon>Bacillales</taxon>
        <taxon>Bacillaceae</taxon>
        <taxon>Neobacillus</taxon>
    </lineage>
</organism>
<dbReference type="NCBIfam" id="TIGR01550">
    <property type="entry name" value="DOC_P1"/>
    <property type="match status" value="1"/>
</dbReference>
<dbReference type="InterPro" id="IPR003812">
    <property type="entry name" value="Fido"/>
</dbReference>
<dbReference type="PANTHER" id="PTHR39426">
    <property type="entry name" value="HOMOLOGY TO DEATH-ON-CURING PROTEIN OF PHAGE P1"/>
    <property type="match status" value="1"/>
</dbReference>
<evidence type="ECO:0000313" key="3">
    <source>
        <dbReference type="Proteomes" id="UP001523262"/>
    </source>
</evidence>
<dbReference type="Pfam" id="PF02661">
    <property type="entry name" value="Fic"/>
    <property type="match status" value="1"/>
</dbReference>
<name>A0ABT0WI04_9BACI</name>
<evidence type="ECO:0000259" key="1">
    <source>
        <dbReference type="PROSITE" id="PS51459"/>
    </source>
</evidence>
<gene>
    <name evidence="2" type="ORF">NDK43_31180</name>
</gene>
<dbReference type="InterPro" id="IPR053737">
    <property type="entry name" value="Type_II_TA_Toxin"/>
</dbReference>
<accession>A0ABT0WI04</accession>
<dbReference type="Gene3D" id="1.20.120.1870">
    <property type="entry name" value="Fic/DOC protein, Fido domain"/>
    <property type="match status" value="1"/>
</dbReference>
<dbReference type="InterPro" id="IPR006440">
    <property type="entry name" value="Doc"/>
</dbReference>